<organism evidence="3 4">
    <name type="scientific">Silurus meridionalis</name>
    <name type="common">Southern catfish</name>
    <name type="synonym">Silurus soldatovi meridionalis</name>
    <dbReference type="NCBI Taxonomy" id="175797"/>
    <lineage>
        <taxon>Eukaryota</taxon>
        <taxon>Metazoa</taxon>
        <taxon>Chordata</taxon>
        <taxon>Craniata</taxon>
        <taxon>Vertebrata</taxon>
        <taxon>Euteleostomi</taxon>
        <taxon>Actinopterygii</taxon>
        <taxon>Neopterygii</taxon>
        <taxon>Teleostei</taxon>
        <taxon>Ostariophysi</taxon>
        <taxon>Siluriformes</taxon>
        <taxon>Siluridae</taxon>
        <taxon>Silurus</taxon>
    </lineage>
</organism>
<feature type="compositionally biased region" description="Basic residues" evidence="2">
    <location>
        <begin position="244"/>
        <end position="257"/>
    </location>
</feature>
<name>A0A8T0AZ75_SILME</name>
<protein>
    <submittedName>
        <fullName evidence="3">Uncharacterized protein</fullName>
    </submittedName>
</protein>
<sequence length="257" mass="30224">MDVHGIEEALEEELEKLNNDIPASVFTYFQVSSSRLNAFEQLILEDVEDLESMCNEMFSTRQHADLSNELGSDFDEDPLQLKERIMSELEEEVSLSCESHDSTGDYDIEYDTHKDTERQLMLEWRQLDENLRKEEEQRLAELEAEKEQCLKSAREEEEEEFEYLQPEGDGEINQSFQLEIVKQQELIQKLEEQIAEERRVLRKYSRKRRGDLRHGALQPQQSYRQLSEGHRCVAGANKHLSGREKKKGNRGRKGRNE</sequence>
<evidence type="ECO:0000313" key="3">
    <source>
        <dbReference type="EMBL" id="KAF7698997.1"/>
    </source>
</evidence>
<accession>A0A8T0AZ75</accession>
<feature type="coiled-coil region" evidence="1">
    <location>
        <begin position="117"/>
        <end position="207"/>
    </location>
</feature>
<reference evidence="3" key="1">
    <citation type="submission" date="2020-08" db="EMBL/GenBank/DDBJ databases">
        <title>Chromosome-level assembly of Southern catfish (Silurus meridionalis) provides insights into visual adaptation to the nocturnal and benthic lifestyles.</title>
        <authorList>
            <person name="Zhang Y."/>
            <person name="Wang D."/>
            <person name="Peng Z."/>
        </authorList>
    </citation>
    <scope>NUCLEOTIDE SEQUENCE</scope>
    <source>
        <strain evidence="3">SWU-2019-XX</strain>
        <tissue evidence="3">Muscle</tissue>
    </source>
</reference>
<proteinExistence type="predicted"/>
<comment type="caution">
    <text evidence="3">The sequence shown here is derived from an EMBL/GenBank/DDBJ whole genome shotgun (WGS) entry which is preliminary data.</text>
</comment>
<evidence type="ECO:0000313" key="4">
    <source>
        <dbReference type="Proteomes" id="UP000606274"/>
    </source>
</evidence>
<keyword evidence="1" id="KW-0175">Coiled coil</keyword>
<dbReference type="Proteomes" id="UP000606274">
    <property type="component" value="Unassembled WGS sequence"/>
</dbReference>
<gene>
    <name evidence="3" type="ORF">HF521_003739</name>
</gene>
<evidence type="ECO:0000256" key="1">
    <source>
        <dbReference type="SAM" id="Coils"/>
    </source>
</evidence>
<evidence type="ECO:0000256" key="2">
    <source>
        <dbReference type="SAM" id="MobiDB-lite"/>
    </source>
</evidence>
<feature type="region of interest" description="Disordered" evidence="2">
    <location>
        <begin position="208"/>
        <end position="257"/>
    </location>
</feature>
<keyword evidence="4" id="KW-1185">Reference proteome</keyword>
<dbReference type="EMBL" id="JABFDY010000013">
    <property type="protein sequence ID" value="KAF7698997.1"/>
    <property type="molecule type" value="Genomic_DNA"/>
</dbReference>
<dbReference type="AlphaFoldDB" id="A0A8T0AZ75"/>